<feature type="compositionally biased region" description="Basic and acidic residues" evidence="1">
    <location>
        <begin position="46"/>
        <end position="55"/>
    </location>
</feature>
<reference evidence="2" key="2">
    <citation type="submission" date="2021-05" db="EMBL/GenBank/DDBJ databases">
        <authorList>
            <person name="Pain A."/>
        </authorList>
    </citation>
    <scope>NUCLEOTIDE SEQUENCE</scope>
    <source>
        <strain evidence="2">1802A</strain>
    </source>
</reference>
<reference evidence="2" key="1">
    <citation type="journal article" date="2014" name="Nucleic Acids Res.">
        <title>The evolutionary dynamics of variant antigen genes in Babesia reveal a history of genomic innovation underlying host-parasite interaction.</title>
        <authorList>
            <person name="Jackson A.P."/>
            <person name="Otto T.D."/>
            <person name="Darby A."/>
            <person name="Ramaprasad A."/>
            <person name="Xia D."/>
            <person name="Echaide I.E."/>
            <person name="Farber M."/>
            <person name="Gahlot S."/>
            <person name="Gamble J."/>
            <person name="Gupta D."/>
            <person name="Gupta Y."/>
            <person name="Jackson L."/>
            <person name="Malandrin L."/>
            <person name="Malas T.B."/>
            <person name="Moussa E."/>
            <person name="Nair M."/>
            <person name="Reid A.J."/>
            <person name="Sanders M."/>
            <person name="Sharma J."/>
            <person name="Tracey A."/>
            <person name="Quail M.A."/>
            <person name="Weir W."/>
            <person name="Wastling J.M."/>
            <person name="Hall N."/>
            <person name="Willadsen P."/>
            <person name="Lingelbach K."/>
            <person name="Shiels B."/>
            <person name="Tait A."/>
            <person name="Berriman M."/>
            <person name="Allred D.R."/>
            <person name="Pain A."/>
        </authorList>
    </citation>
    <scope>NUCLEOTIDE SEQUENCE</scope>
    <source>
        <strain evidence="2">1802A</strain>
    </source>
</reference>
<evidence type="ECO:0000313" key="3">
    <source>
        <dbReference type="Proteomes" id="UP001195914"/>
    </source>
</evidence>
<organism evidence="2 3">
    <name type="scientific">Babesia divergens</name>
    <dbReference type="NCBI Taxonomy" id="32595"/>
    <lineage>
        <taxon>Eukaryota</taxon>
        <taxon>Sar</taxon>
        <taxon>Alveolata</taxon>
        <taxon>Apicomplexa</taxon>
        <taxon>Aconoidasida</taxon>
        <taxon>Piroplasmida</taxon>
        <taxon>Babesiidae</taxon>
        <taxon>Babesia</taxon>
    </lineage>
</organism>
<name>A0AAD9G6C3_BABDI</name>
<evidence type="ECO:0000256" key="1">
    <source>
        <dbReference type="SAM" id="MobiDB-lite"/>
    </source>
</evidence>
<dbReference type="Proteomes" id="UP001195914">
    <property type="component" value="Unassembled WGS sequence"/>
</dbReference>
<sequence>MPIQRGFGNQGPLIAEHLPREQRLQPYPSEEQYNACIKTPVMTKGTHMEVKDEAVSSKADVTEQPSKSGPACKDSQKGKKRRNGRQSKDEDSSLDLQRAAMTPSDLSSSRGNVDFGGTDTHPKSRNTPSHKRNTNYSKRITEYFPISDTTKNKDDGDDKNPTTTYIDSTLLDEALDAEDIAKTQSDLQDIDILSFSQTYGLQRHVSADEDDERKRKRRKCSRLQDTIMKLISKAKQDIEHLDEKIRTLEAQYFAQPADATGLIKGWDSNMLGNVNYNSNSSKMRKGVPPKTKQVVSQAQALITEHIFSLTNSTCAVSRTIINKQEQ</sequence>
<protein>
    <submittedName>
        <fullName evidence="2">Uncharacterized protein</fullName>
    </submittedName>
</protein>
<gene>
    <name evidence="2" type="ORF">X943_000177</name>
</gene>
<accession>A0AAD9G6C3</accession>
<dbReference type="EMBL" id="JAHBMH010000073">
    <property type="protein sequence ID" value="KAK1932656.1"/>
    <property type="molecule type" value="Genomic_DNA"/>
</dbReference>
<keyword evidence="3" id="KW-1185">Reference proteome</keyword>
<proteinExistence type="predicted"/>
<comment type="caution">
    <text evidence="2">The sequence shown here is derived from an EMBL/GenBank/DDBJ whole genome shotgun (WGS) entry which is preliminary data.</text>
</comment>
<dbReference type="AlphaFoldDB" id="A0AAD9G6C3"/>
<evidence type="ECO:0000313" key="2">
    <source>
        <dbReference type="EMBL" id="KAK1932656.1"/>
    </source>
</evidence>
<feature type="region of interest" description="Disordered" evidence="1">
    <location>
        <begin position="1"/>
        <end position="139"/>
    </location>
</feature>